<dbReference type="InterPro" id="IPR058031">
    <property type="entry name" value="AAA_lid_NorR"/>
</dbReference>
<comment type="caution">
    <text evidence="7">The sequence shown here is derived from an EMBL/GenBank/DDBJ whole genome shotgun (WGS) entry which is preliminary data.</text>
</comment>
<dbReference type="InterPro" id="IPR029016">
    <property type="entry name" value="GAF-like_dom_sf"/>
</dbReference>
<accession>A0A4R6EFR0</accession>
<dbReference type="PROSITE" id="PS00676">
    <property type="entry name" value="SIGMA54_INTERACT_2"/>
    <property type="match status" value="1"/>
</dbReference>
<keyword evidence="2" id="KW-0067">ATP-binding</keyword>
<organism evidence="7 8">
    <name type="scientific">Azoarcus indigens</name>
    <dbReference type="NCBI Taxonomy" id="29545"/>
    <lineage>
        <taxon>Bacteria</taxon>
        <taxon>Pseudomonadati</taxon>
        <taxon>Pseudomonadota</taxon>
        <taxon>Betaproteobacteria</taxon>
        <taxon>Rhodocyclales</taxon>
        <taxon>Zoogloeaceae</taxon>
        <taxon>Azoarcus</taxon>
    </lineage>
</organism>
<dbReference type="Gene3D" id="3.40.50.300">
    <property type="entry name" value="P-loop containing nucleotide triphosphate hydrolases"/>
    <property type="match status" value="1"/>
</dbReference>
<dbReference type="PROSITE" id="PS00675">
    <property type="entry name" value="SIGMA54_INTERACT_1"/>
    <property type="match status" value="1"/>
</dbReference>
<dbReference type="AlphaFoldDB" id="A0A4R6EFR0"/>
<proteinExistence type="predicted"/>
<dbReference type="FunFam" id="3.40.50.300:FF:000006">
    <property type="entry name" value="DNA-binding transcriptional regulator NtrC"/>
    <property type="match status" value="1"/>
</dbReference>
<evidence type="ECO:0000256" key="5">
    <source>
        <dbReference type="ARBA" id="ARBA00023163"/>
    </source>
</evidence>
<dbReference type="PROSITE" id="PS00688">
    <property type="entry name" value="SIGMA54_INTERACT_3"/>
    <property type="match status" value="1"/>
</dbReference>
<dbReference type="InterPro" id="IPR002078">
    <property type="entry name" value="Sigma_54_int"/>
</dbReference>
<reference evidence="7 8" key="1">
    <citation type="submission" date="2019-03" db="EMBL/GenBank/DDBJ databases">
        <title>Genomic Encyclopedia of Type Strains, Phase IV (KMG-IV): sequencing the most valuable type-strain genomes for metagenomic binning, comparative biology and taxonomic classification.</title>
        <authorList>
            <person name="Goeker M."/>
        </authorList>
    </citation>
    <scope>NUCLEOTIDE SEQUENCE [LARGE SCALE GENOMIC DNA]</scope>
    <source>
        <strain evidence="7 8">DSM 12121</strain>
    </source>
</reference>
<dbReference type="Gene3D" id="1.10.10.60">
    <property type="entry name" value="Homeodomain-like"/>
    <property type="match status" value="1"/>
</dbReference>
<dbReference type="SUPFAM" id="SSF52540">
    <property type="entry name" value="P-loop containing nucleoside triphosphate hydrolases"/>
    <property type="match status" value="1"/>
</dbReference>
<dbReference type="GO" id="GO:0043565">
    <property type="term" value="F:sequence-specific DNA binding"/>
    <property type="evidence" value="ECO:0007669"/>
    <property type="project" value="InterPro"/>
</dbReference>
<dbReference type="CDD" id="cd00009">
    <property type="entry name" value="AAA"/>
    <property type="match status" value="1"/>
</dbReference>
<dbReference type="PANTHER" id="PTHR32071">
    <property type="entry name" value="TRANSCRIPTIONAL REGULATORY PROTEIN"/>
    <property type="match status" value="1"/>
</dbReference>
<dbReference type="Gene3D" id="3.30.450.40">
    <property type="match status" value="1"/>
</dbReference>
<name>A0A4R6EFR0_9RHOO</name>
<dbReference type="Proteomes" id="UP000295129">
    <property type="component" value="Unassembled WGS sequence"/>
</dbReference>
<dbReference type="RefSeq" id="WP_211168157.1">
    <property type="nucleotide sequence ID" value="NZ_SNVV01000001.1"/>
</dbReference>
<dbReference type="InterPro" id="IPR009057">
    <property type="entry name" value="Homeodomain-like_sf"/>
</dbReference>
<dbReference type="InterPro" id="IPR003593">
    <property type="entry name" value="AAA+_ATPase"/>
</dbReference>
<evidence type="ECO:0000313" key="7">
    <source>
        <dbReference type="EMBL" id="TDN57120.1"/>
    </source>
</evidence>
<gene>
    <name evidence="7" type="ORF">C7389_101505</name>
</gene>
<dbReference type="InterPro" id="IPR002197">
    <property type="entry name" value="HTH_Fis"/>
</dbReference>
<dbReference type="Pfam" id="PF01590">
    <property type="entry name" value="GAF"/>
    <property type="match status" value="1"/>
</dbReference>
<dbReference type="SMART" id="SM00382">
    <property type="entry name" value="AAA"/>
    <property type="match status" value="1"/>
</dbReference>
<sequence>MSPDRPAASPGTTPARPQGWAEHELLVIQGAVRMLGRSLDPAPAIREILHLASEFLGLNRGRLVLWDETRGALAIRHSYGLTREEAAAGVFAPGEGVTGGVYLTGEAAVIQDVDAEARFLFRSVPRHRLPPETVAYIALPVLHDARVVGVLGVHRLRRRDRGLAEDLRLLGILVALVGQLLELERHVAARTAALERENRALKEELERAAATAHAAGIVGESPALLAALRQIERVADTDATLLLLGESGTGKELVARAAHLMSRRRDRPFIKLNCAALPETLFEAELFGHEKGAYTGAAGARAGKFELADGGTLFLDEIGEMPLALQAKLLRALQERVVERLGGHRERPVDVRIVAATNQDLQARVQAGLFRLDLFYRLNVVPLTLPPLRDRQADIPALVRHFLNRFNQQHQRAASLAPAAMADLAAYAWPGNVRQLQNVIERMVLLQPDTRALDREAVLAALAAEPASPPAASPARRPAGPRGYRYVAEDERPRIEAALRETHGNKSAAAQRLGLSLRQLQYRMQILAIPG</sequence>
<dbReference type="Pfam" id="PF25601">
    <property type="entry name" value="AAA_lid_14"/>
    <property type="match status" value="1"/>
</dbReference>
<keyword evidence="5" id="KW-0804">Transcription</keyword>
<keyword evidence="4" id="KW-0238">DNA-binding</keyword>
<dbReference type="EMBL" id="SNVV01000001">
    <property type="protein sequence ID" value="TDN57120.1"/>
    <property type="molecule type" value="Genomic_DNA"/>
</dbReference>
<feature type="domain" description="Sigma-54 factor interaction" evidence="6">
    <location>
        <begin position="217"/>
        <end position="445"/>
    </location>
</feature>
<dbReference type="InterPro" id="IPR027417">
    <property type="entry name" value="P-loop_NTPase"/>
</dbReference>
<dbReference type="SMART" id="SM00065">
    <property type="entry name" value="GAF"/>
    <property type="match status" value="1"/>
</dbReference>
<dbReference type="SUPFAM" id="SSF46689">
    <property type="entry name" value="Homeodomain-like"/>
    <property type="match status" value="1"/>
</dbReference>
<keyword evidence="8" id="KW-1185">Reference proteome</keyword>
<keyword evidence="3" id="KW-0805">Transcription regulation</keyword>
<evidence type="ECO:0000256" key="2">
    <source>
        <dbReference type="ARBA" id="ARBA00022840"/>
    </source>
</evidence>
<dbReference type="InterPro" id="IPR025943">
    <property type="entry name" value="Sigma_54_int_dom_ATP-bd_2"/>
</dbReference>
<dbReference type="PANTHER" id="PTHR32071:SF57">
    <property type="entry name" value="C4-DICARBOXYLATE TRANSPORT TRANSCRIPTIONAL REGULATORY PROTEIN DCTD"/>
    <property type="match status" value="1"/>
</dbReference>
<dbReference type="PRINTS" id="PR01590">
    <property type="entry name" value="HTHFIS"/>
</dbReference>
<evidence type="ECO:0000256" key="1">
    <source>
        <dbReference type="ARBA" id="ARBA00022741"/>
    </source>
</evidence>
<protein>
    <submittedName>
        <fullName evidence="7">Fis family NifA subfamily transcriptional regulator</fullName>
    </submittedName>
</protein>
<evidence type="ECO:0000259" key="6">
    <source>
        <dbReference type="PROSITE" id="PS50045"/>
    </source>
</evidence>
<evidence type="ECO:0000313" key="8">
    <source>
        <dbReference type="Proteomes" id="UP000295129"/>
    </source>
</evidence>
<dbReference type="GO" id="GO:0005524">
    <property type="term" value="F:ATP binding"/>
    <property type="evidence" value="ECO:0007669"/>
    <property type="project" value="UniProtKB-KW"/>
</dbReference>
<keyword evidence="1" id="KW-0547">Nucleotide-binding</keyword>
<dbReference type="InterPro" id="IPR003018">
    <property type="entry name" value="GAF"/>
</dbReference>
<evidence type="ECO:0000256" key="3">
    <source>
        <dbReference type="ARBA" id="ARBA00023015"/>
    </source>
</evidence>
<dbReference type="GO" id="GO:0006355">
    <property type="term" value="P:regulation of DNA-templated transcription"/>
    <property type="evidence" value="ECO:0007669"/>
    <property type="project" value="InterPro"/>
</dbReference>
<dbReference type="PROSITE" id="PS50045">
    <property type="entry name" value="SIGMA54_INTERACT_4"/>
    <property type="match status" value="1"/>
</dbReference>
<dbReference type="InterPro" id="IPR025944">
    <property type="entry name" value="Sigma_54_int_dom_CS"/>
</dbReference>
<dbReference type="Pfam" id="PF02954">
    <property type="entry name" value="HTH_8"/>
    <property type="match status" value="1"/>
</dbReference>
<dbReference type="SUPFAM" id="SSF55781">
    <property type="entry name" value="GAF domain-like"/>
    <property type="match status" value="1"/>
</dbReference>
<evidence type="ECO:0000256" key="4">
    <source>
        <dbReference type="ARBA" id="ARBA00023125"/>
    </source>
</evidence>
<dbReference type="Gene3D" id="1.10.8.60">
    <property type="match status" value="1"/>
</dbReference>
<dbReference type="Pfam" id="PF00158">
    <property type="entry name" value="Sigma54_activat"/>
    <property type="match status" value="1"/>
</dbReference>
<dbReference type="InterPro" id="IPR025662">
    <property type="entry name" value="Sigma_54_int_dom_ATP-bd_1"/>
</dbReference>